<dbReference type="VEuPathDB" id="MicrosporidiaDB:NCER_101665"/>
<comment type="subcellular location">
    <subcellularLocation>
        <location evidence="3">Nucleus</location>
    </subcellularLocation>
</comment>
<dbReference type="EMBL" id="JPQZ01000005">
    <property type="protein sequence ID" value="KKO76259.1"/>
    <property type="molecule type" value="Genomic_DNA"/>
</dbReference>
<dbReference type="GO" id="GO:0005634">
    <property type="term" value="C:nucleus"/>
    <property type="evidence" value="ECO:0007669"/>
    <property type="project" value="UniProtKB-SubCell"/>
</dbReference>
<name>A0A0F9ZFW6_9MICR</name>
<dbReference type="SUPFAM" id="SSF46785">
    <property type="entry name" value="Winged helix' DNA-binding domain"/>
    <property type="match status" value="1"/>
</dbReference>
<dbReference type="Gene3D" id="1.10.10.10">
    <property type="entry name" value="Winged helix-like DNA-binding domain superfamily/Winged helix DNA-binding domain"/>
    <property type="match status" value="1"/>
</dbReference>
<evidence type="ECO:0000256" key="3">
    <source>
        <dbReference type="PROSITE-ProRule" id="PRU00089"/>
    </source>
</evidence>
<gene>
    <name evidence="6" type="ORF">AAJ76_500091146</name>
</gene>
<proteinExistence type="predicted"/>
<feature type="DNA-binding region" description="Fork-head" evidence="3">
    <location>
        <begin position="37"/>
        <end position="128"/>
    </location>
</feature>
<dbReference type="AlphaFoldDB" id="A0A0F9ZFW6"/>
<keyword evidence="7" id="KW-1185">Reference proteome</keyword>
<dbReference type="PRINTS" id="PR00053">
    <property type="entry name" value="FORKHEAD"/>
</dbReference>
<dbReference type="PANTHER" id="PTHR11829:SF343">
    <property type="entry name" value="FORK-HEAD DOMAIN-CONTAINING PROTEIN"/>
    <property type="match status" value="1"/>
</dbReference>
<dbReference type="GeneID" id="36320841"/>
<feature type="region of interest" description="Disordered" evidence="4">
    <location>
        <begin position="1"/>
        <end position="23"/>
    </location>
</feature>
<evidence type="ECO:0000256" key="1">
    <source>
        <dbReference type="ARBA" id="ARBA00023125"/>
    </source>
</evidence>
<reference evidence="6 7" key="1">
    <citation type="journal article" date="2015" name="Environ. Microbiol.">
        <title>Genome analyses suggest the presence of polyploidy and recent human-driven expansions in eight global populations of the honeybee pathogen Nosema ceranae.</title>
        <authorList>
            <person name="Pelin A."/>
            <person name="Selman M."/>
            <person name="Aris-Brosou S."/>
            <person name="Farinelli L."/>
            <person name="Corradi N."/>
        </authorList>
    </citation>
    <scope>NUCLEOTIDE SEQUENCE [LARGE SCALE GENOMIC DNA]</scope>
    <source>
        <strain evidence="6 7">PA08 1199</strain>
    </source>
</reference>
<dbReference type="OMA" id="KCFYKIP"/>
<dbReference type="InterPro" id="IPR036390">
    <property type="entry name" value="WH_DNA-bd_sf"/>
</dbReference>
<dbReference type="PANTHER" id="PTHR11829">
    <property type="entry name" value="FORKHEAD BOX PROTEIN"/>
    <property type="match status" value="1"/>
</dbReference>
<dbReference type="GO" id="GO:0000978">
    <property type="term" value="F:RNA polymerase II cis-regulatory region sequence-specific DNA binding"/>
    <property type="evidence" value="ECO:0007669"/>
    <property type="project" value="TreeGrafter"/>
</dbReference>
<evidence type="ECO:0000313" key="7">
    <source>
        <dbReference type="Proteomes" id="UP000034350"/>
    </source>
</evidence>
<dbReference type="FunFam" id="1.10.10.10:FF:000135">
    <property type="entry name" value="forkhead box protein G1"/>
    <property type="match status" value="1"/>
</dbReference>
<dbReference type="InterPro" id="IPR030456">
    <property type="entry name" value="TF_fork_head_CS_2"/>
</dbReference>
<dbReference type="SMART" id="SM00339">
    <property type="entry name" value="FH"/>
    <property type="match status" value="1"/>
</dbReference>
<dbReference type="VEuPathDB" id="MicrosporidiaDB:G9O61_00g008560"/>
<keyword evidence="2 3" id="KW-0539">Nucleus</keyword>
<accession>A0A0F9ZFW6</accession>
<dbReference type="InterPro" id="IPR036388">
    <property type="entry name" value="WH-like_DNA-bd_sf"/>
</dbReference>
<comment type="caution">
    <text evidence="6">The sequence shown here is derived from an EMBL/GenBank/DDBJ whole genome shotgun (WGS) entry which is preliminary data.</text>
</comment>
<feature type="domain" description="Fork-head" evidence="5">
    <location>
        <begin position="37"/>
        <end position="128"/>
    </location>
</feature>
<evidence type="ECO:0000313" key="6">
    <source>
        <dbReference type="EMBL" id="KKO76259.1"/>
    </source>
</evidence>
<evidence type="ECO:0000256" key="2">
    <source>
        <dbReference type="ARBA" id="ARBA00023242"/>
    </source>
</evidence>
<sequence>MYFKDEGDSTDTNFPDIYSTARNTSKPFMRPQYTQRKPNISYAELIAEALESAEGGMLTLKEIYSYISNRYPYFEMNKTGWQNSIRHNLSLNKAFYKVPRGLGNPGKGSYWKINYEFYVCKSGYRTKRLANRNINRSNTDDYIVQQNFLENIGVTEMVSKSNVTSVFDGNLASLYENIESNECQNDLRNPNHIFSFKK</sequence>
<organism evidence="6 7">
    <name type="scientific">Vairimorpha ceranae</name>
    <dbReference type="NCBI Taxonomy" id="40302"/>
    <lineage>
        <taxon>Eukaryota</taxon>
        <taxon>Fungi</taxon>
        <taxon>Fungi incertae sedis</taxon>
        <taxon>Microsporidia</taxon>
        <taxon>Nosematidae</taxon>
        <taxon>Vairimorpha</taxon>
    </lineage>
</organism>
<dbReference type="Pfam" id="PF00250">
    <property type="entry name" value="Forkhead"/>
    <property type="match status" value="1"/>
</dbReference>
<dbReference type="PROSITE" id="PS00658">
    <property type="entry name" value="FORK_HEAD_2"/>
    <property type="match status" value="1"/>
</dbReference>
<dbReference type="InterPro" id="IPR050211">
    <property type="entry name" value="FOX_domain-containing"/>
</dbReference>
<protein>
    <submittedName>
        <fullName evidence="6">Forkhead hnf3 transcription factor</fullName>
    </submittedName>
</protein>
<dbReference type="PROSITE" id="PS50039">
    <property type="entry name" value="FORK_HEAD_3"/>
    <property type="match status" value="1"/>
</dbReference>
<dbReference type="CDD" id="cd00059">
    <property type="entry name" value="FH_FOX"/>
    <property type="match status" value="1"/>
</dbReference>
<dbReference type="RefSeq" id="XP_024332001.1">
    <property type="nucleotide sequence ID" value="XM_024475893.1"/>
</dbReference>
<dbReference type="VEuPathDB" id="MicrosporidiaDB:AAJ76_500091146"/>
<evidence type="ECO:0000259" key="5">
    <source>
        <dbReference type="PROSITE" id="PS50039"/>
    </source>
</evidence>
<dbReference type="OrthoDB" id="5954824at2759"/>
<dbReference type="GO" id="GO:0000981">
    <property type="term" value="F:DNA-binding transcription factor activity, RNA polymerase II-specific"/>
    <property type="evidence" value="ECO:0007669"/>
    <property type="project" value="TreeGrafter"/>
</dbReference>
<dbReference type="InterPro" id="IPR001766">
    <property type="entry name" value="Fork_head_dom"/>
</dbReference>
<keyword evidence="1 3" id="KW-0238">DNA-binding</keyword>
<dbReference type="VEuPathDB" id="MicrosporidiaDB:G9O61_00g003750"/>
<evidence type="ECO:0000256" key="4">
    <source>
        <dbReference type="SAM" id="MobiDB-lite"/>
    </source>
</evidence>
<dbReference type="Proteomes" id="UP000034350">
    <property type="component" value="Unassembled WGS sequence"/>
</dbReference>